<feature type="transmembrane region" description="Helical" evidence="11">
    <location>
        <begin position="91"/>
        <end position="109"/>
    </location>
</feature>
<dbReference type="InterPro" id="IPR037185">
    <property type="entry name" value="EmrE-like"/>
</dbReference>
<dbReference type="Gene3D" id="1.10.3730.20">
    <property type="match status" value="2"/>
</dbReference>
<feature type="transmembrane region" description="Helical" evidence="11">
    <location>
        <begin position="181"/>
        <end position="198"/>
    </location>
</feature>
<keyword evidence="8 11" id="KW-1133">Transmembrane helix</keyword>
<dbReference type="Pfam" id="PF00892">
    <property type="entry name" value="EamA"/>
    <property type="match status" value="2"/>
</dbReference>
<dbReference type="PANTHER" id="PTHR30561:SF9">
    <property type="entry name" value="4-AMINO-4-DEOXY-L-ARABINOSE-PHOSPHOUNDECAPRENOL FLIPPASE SUBUNIT ARNF-RELATED"/>
    <property type="match status" value="1"/>
</dbReference>
<keyword evidence="4" id="KW-0997">Cell inner membrane</keyword>
<evidence type="ECO:0000256" key="9">
    <source>
        <dbReference type="ARBA" id="ARBA00023098"/>
    </source>
</evidence>
<evidence type="ECO:0000256" key="5">
    <source>
        <dbReference type="ARBA" id="ARBA00022556"/>
    </source>
</evidence>
<proteinExistence type="predicted"/>
<dbReference type="OrthoDB" id="5417507at2"/>
<feature type="transmembrane region" description="Helical" evidence="11">
    <location>
        <begin position="271"/>
        <end position="289"/>
    </location>
</feature>
<dbReference type="GO" id="GO:0009245">
    <property type="term" value="P:lipid A biosynthetic process"/>
    <property type="evidence" value="ECO:0007669"/>
    <property type="project" value="UniProtKB-KW"/>
</dbReference>
<organism evidence="13 14">
    <name type="scientific">Desulfocicer vacuolatum DSM 3385</name>
    <dbReference type="NCBI Taxonomy" id="1121400"/>
    <lineage>
        <taxon>Bacteria</taxon>
        <taxon>Pseudomonadati</taxon>
        <taxon>Thermodesulfobacteriota</taxon>
        <taxon>Desulfobacteria</taxon>
        <taxon>Desulfobacterales</taxon>
        <taxon>Desulfobacteraceae</taxon>
        <taxon>Desulfocicer</taxon>
    </lineage>
</organism>
<evidence type="ECO:0000256" key="8">
    <source>
        <dbReference type="ARBA" id="ARBA00022989"/>
    </source>
</evidence>
<gene>
    <name evidence="13" type="ORF">SAMN02746065_1095</name>
</gene>
<evidence type="ECO:0000313" key="13">
    <source>
        <dbReference type="EMBL" id="SMC74481.1"/>
    </source>
</evidence>
<evidence type="ECO:0000256" key="2">
    <source>
        <dbReference type="ARBA" id="ARBA00022475"/>
    </source>
</evidence>
<evidence type="ECO:0000256" key="7">
    <source>
        <dbReference type="ARBA" id="ARBA00022985"/>
    </source>
</evidence>
<keyword evidence="10 11" id="KW-0472">Membrane</keyword>
<feature type="transmembrane region" description="Helical" evidence="11">
    <location>
        <begin position="55"/>
        <end position="79"/>
    </location>
</feature>
<accession>A0A1W2BNN1</accession>
<feature type="transmembrane region" description="Helical" evidence="11">
    <location>
        <begin position="153"/>
        <end position="169"/>
    </location>
</feature>
<dbReference type="RefSeq" id="WP_084068745.1">
    <property type="nucleotide sequence ID" value="NZ_FWXY01000009.1"/>
</dbReference>
<dbReference type="InterPro" id="IPR000620">
    <property type="entry name" value="EamA_dom"/>
</dbReference>
<keyword evidence="5" id="KW-0441">Lipid A biosynthesis</keyword>
<evidence type="ECO:0000313" key="14">
    <source>
        <dbReference type="Proteomes" id="UP000192418"/>
    </source>
</evidence>
<feature type="domain" description="EamA" evidence="12">
    <location>
        <begin position="4"/>
        <end position="132"/>
    </location>
</feature>
<feature type="transmembrane region" description="Helical" evidence="11">
    <location>
        <begin position="6"/>
        <end position="23"/>
    </location>
</feature>
<name>A0A1W2BNN1_9BACT</name>
<sequence length="290" mass="32323">MTLKGFGFIIISALFHVLWNSVLKTCRDKTSAVFLMMCVTVTGMGIYIFQFHDTASLFISSTMYTAFAAGFFFFLYQYFVALSLEKGDLTLVYPLTVTGPVYIIFWSYLLLNESISLAGATGIALIIYGAISIQRGTLIIRPRFKRPPQKNNAPVLTALAASFFYSFGAVADKLGVMTGDIFVYTFHLSFYMLIFHVVRVIWQHQTPRVIAEMKYNPKSILLGGIIMLLSFISFRMGLQEAQASYASALRQVSTLFGICIGFLFFKEQVGLNRILSSILIVAGAILIKIG</sequence>
<evidence type="ECO:0000256" key="3">
    <source>
        <dbReference type="ARBA" id="ARBA00022516"/>
    </source>
</evidence>
<dbReference type="GO" id="GO:0005886">
    <property type="term" value="C:plasma membrane"/>
    <property type="evidence" value="ECO:0007669"/>
    <property type="project" value="UniProtKB-SubCell"/>
</dbReference>
<reference evidence="13 14" key="1">
    <citation type="submission" date="2017-04" db="EMBL/GenBank/DDBJ databases">
        <authorList>
            <person name="Afonso C.L."/>
            <person name="Miller P.J."/>
            <person name="Scott M.A."/>
            <person name="Spackman E."/>
            <person name="Goraichik I."/>
            <person name="Dimitrov K.M."/>
            <person name="Suarez D.L."/>
            <person name="Swayne D.E."/>
        </authorList>
    </citation>
    <scope>NUCLEOTIDE SEQUENCE [LARGE SCALE GENOMIC DNA]</scope>
    <source>
        <strain evidence="13 14">DSM 3385</strain>
    </source>
</reference>
<evidence type="ECO:0000256" key="4">
    <source>
        <dbReference type="ARBA" id="ARBA00022519"/>
    </source>
</evidence>
<evidence type="ECO:0000256" key="1">
    <source>
        <dbReference type="ARBA" id="ARBA00004651"/>
    </source>
</evidence>
<dbReference type="InterPro" id="IPR000390">
    <property type="entry name" value="Small_drug/metabolite_transptr"/>
</dbReference>
<keyword evidence="7" id="KW-0448">Lipopolysaccharide biosynthesis</keyword>
<feature type="transmembrane region" description="Helical" evidence="11">
    <location>
        <begin position="244"/>
        <end position="264"/>
    </location>
</feature>
<dbReference type="AlphaFoldDB" id="A0A1W2BNN1"/>
<evidence type="ECO:0000256" key="11">
    <source>
        <dbReference type="SAM" id="Phobius"/>
    </source>
</evidence>
<keyword evidence="9" id="KW-0443">Lipid metabolism</keyword>
<protein>
    <submittedName>
        <fullName evidence="13">Uncharacterized membrane protein</fullName>
    </submittedName>
</protein>
<feature type="domain" description="EamA" evidence="12">
    <location>
        <begin position="155"/>
        <end position="287"/>
    </location>
</feature>
<feature type="transmembrane region" description="Helical" evidence="11">
    <location>
        <begin position="219"/>
        <end position="238"/>
    </location>
</feature>
<dbReference type="GO" id="GO:0022857">
    <property type="term" value="F:transmembrane transporter activity"/>
    <property type="evidence" value="ECO:0007669"/>
    <property type="project" value="InterPro"/>
</dbReference>
<feature type="transmembrane region" description="Helical" evidence="11">
    <location>
        <begin position="30"/>
        <end position="49"/>
    </location>
</feature>
<dbReference type="PANTHER" id="PTHR30561">
    <property type="entry name" value="SMR FAMILY PROTON-DEPENDENT DRUG EFFLUX TRANSPORTER SUGE"/>
    <property type="match status" value="1"/>
</dbReference>
<evidence type="ECO:0000256" key="10">
    <source>
        <dbReference type="ARBA" id="ARBA00023136"/>
    </source>
</evidence>
<dbReference type="Proteomes" id="UP000192418">
    <property type="component" value="Unassembled WGS sequence"/>
</dbReference>
<dbReference type="GO" id="GO:0009103">
    <property type="term" value="P:lipopolysaccharide biosynthetic process"/>
    <property type="evidence" value="ECO:0007669"/>
    <property type="project" value="UniProtKB-KW"/>
</dbReference>
<feature type="transmembrane region" description="Helical" evidence="11">
    <location>
        <begin position="115"/>
        <end position="133"/>
    </location>
</feature>
<dbReference type="EMBL" id="FWXY01000009">
    <property type="protein sequence ID" value="SMC74481.1"/>
    <property type="molecule type" value="Genomic_DNA"/>
</dbReference>
<evidence type="ECO:0000256" key="6">
    <source>
        <dbReference type="ARBA" id="ARBA00022692"/>
    </source>
</evidence>
<comment type="subcellular location">
    <subcellularLocation>
        <location evidence="1">Cell membrane</location>
        <topology evidence="1">Multi-pass membrane protein</topology>
    </subcellularLocation>
</comment>
<dbReference type="SUPFAM" id="SSF103481">
    <property type="entry name" value="Multidrug resistance efflux transporter EmrE"/>
    <property type="match status" value="2"/>
</dbReference>
<evidence type="ECO:0000259" key="12">
    <source>
        <dbReference type="Pfam" id="PF00892"/>
    </source>
</evidence>
<keyword evidence="2" id="KW-1003">Cell membrane</keyword>
<dbReference type="STRING" id="1121400.SAMN02746065_1095"/>
<keyword evidence="3" id="KW-0444">Lipid biosynthesis</keyword>
<keyword evidence="14" id="KW-1185">Reference proteome</keyword>
<keyword evidence="6 11" id="KW-0812">Transmembrane</keyword>